<dbReference type="OrthoDB" id="458060at2"/>
<evidence type="ECO:0000259" key="1">
    <source>
        <dbReference type="PROSITE" id="PS51819"/>
    </source>
</evidence>
<dbReference type="Proteomes" id="UP000017127">
    <property type="component" value="Unassembled WGS sequence"/>
</dbReference>
<dbReference type="EMBL" id="AUZM01000015">
    <property type="protein sequence ID" value="ERT07987.1"/>
    <property type="molecule type" value="Genomic_DNA"/>
</dbReference>
<sequence length="127" mass="14199">MVVHCIEAFVTLAATDLQILVEFYRQLLGIQPHSYIPEVYAEFQLPGLKLGIFQPKSTQVEEFADPTQAGMSLCLEVANLEDAIAELSRLGYRPPGEILTASHGREIYAYDPLGNRLILHQSSRQNL</sequence>
<comment type="caution">
    <text evidence="2">The sequence shown here is derived from an EMBL/GenBank/DDBJ whole genome shotgun (WGS) entry which is preliminary data.</text>
</comment>
<accession>U7QL46</accession>
<dbReference type="InterPro" id="IPR004360">
    <property type="entry name" value="Glyas_Fos-R_dOase_dom"/>
</dbReference>
<dbReference type="PATRIC" id="fig|1348334.3.peg.1916"/>
<dbReference type="Pfam" id="PF00903">
    <property type="entry name" value="Glyoxalase"/>
    <property type="match status" value="1"/>
</dbReference>
<dbReference type="InterPro" id="IPR029068">
    <property type="entry name" value="Glyas_Bleomycin-R_OHBP_Dase"/>
</dbReference>
<proteinExistence type="predicted"/>
<evidence type="ECO:0000313" key="3">
    <source>
        <dbReference type="Proteomes" id="UP000017127"/>
    </source>
</evidence>
<evidence type="ECO:0000313" key="2">
    <source>
        <dbReference type="EMBL" id="ERT07987.1"/>
    </source>
</evidence>
<gene>
    <name evidence="2" type="ORF">M595_1966</name>
</gene>
<dbReference type="PROSITE" id="PS51819">
    <property type="entry name" value="VOC"/>
    <property type="match status" value="1"/>
</dbReference>
<keyword evidence="3" id="KW-1185">Reference proteome</keyword>
<feature type="domain" description="VOC" evidence="1">
    <location>
        <begin position="6"/>
        <end position="122"/>
    </location>
</feature>
<dbReference type="SUPFAM" id="SSF54593">
    <property type="entry name" value="Glyoxalase/Bleomycin resistance protein/Dihydroxybiphenyl dioxygenase"/>
    <property type="match status" value="1"/>
</dbReference>
<protein>
    <submittedName>
        <fullName evidence="2">Glyoxalase-like domain protein</fullName>
    </submittedName>
</protein>
<name>U7QL46_9CYAN</name>
<reference evidence="2 3" key="1">
    <citation type="journal article" date="2013" name="Front. Microbiol.">
        <title>Comparative genomic analyses of the cyanobacterium, Lyngbya aestuarii BL J, a powerful hydrogen producer.</title>
        <authorList>
            <person name="Kothari A."/>
            <person name="Vaughn M."/>
            <person name="Garcia-Pichel F."/>
        </authorList>
    </citation>
    <scope>NUCLEOTIDE SEQUENCE [LARGE SCALE GENOMIC DNA]</scope>
    <source>
        <strain evidence="2 3">BL J</strain>
    </source>
</reference>
<dbReference type="Gene3D" id="3.10.180.10">
    <property type="entry name" value="2,3-Dihydroxybiphenyl 1,2-Dioxygenase, domain 1"/>
    <property type="match status" value="1"/>
</dbReference>
<dbReference type="InterPro" id="IPR037523">
    <property type="entry name" value="VOC_core"/>
</dbReference>
<dbReference type="AlphaFoldDB" id="U7QL46"/>
<dbReference type="RefSeq" id="WP_023065750.1">
    <property type="nucleotide sequence ID" value="NZ_AUZM01000015.1"/>
</dbReference>
<organism evidence="2 3">
    <name type="scientific">Lyngbya aestuarii BL J</name>
    <dbReference type="NCBI Taxonomy" id="1348334"/>
    <lineage>
        <taxon>Bacteria</taxon>
        <taxon>Bacillati</taxon>
        <taxon>Cyanobacteriota</taxon>
        <taxon>Cyanophyceae</taxon>
        <taxon>Oscillatoriophycideae</taxon>
        <taxon>Oscillatoriales</taxon>
        <taxon>Microcoleaceae</taxon>
        <taxon>Lyngbya</taxon>
    </lineage>
</organism>